<dbReference type="RefSeq" id="WP_074853879.1">
    <property type="nucleotide sequence ID" value="NZ_FNLM01000036.1"/>
</dbReference>
<protein>
    <submittedName>
        <fullName evidence="1">Uncharacterized protein</fullName>
    </submittedName>
</protein>
<dbReference type="Proteomes" id="UP000183180">
    <property type="component" value="Unassembled WGS sequence"/>
</dbReference>
<dbReference type="AlphaFoldDB" id="A0A1H2LK45"/>
<evidence type="ECO:0000313" key="1">
    <source>
        <dbReference type="EMBL" id="SDU81105.1"/>
    </source>
</evidence>
<proteinExistence type="predicted"/>
<gene>
    <name evidence="1" type="ORF">SAMN04488548_136475</name>
</gene>
<accession>A0A1H2LK45</accession>
<dbReference type="STRING" id="158898.SAMN04488548_136475"/>
<reference evidence="1 2" key="1">
    <citation type="submission" date="2016-10" db="EMBL/GenBank/DDBJ databases">
        <authorList>
            <person name="de Groot N.N."/>
        </authorList>
    </citation>
    <scope>NUCLEOTIDE SEQUENCE [LARGE SCALE GENOMIC DNA]</scope>
    <source>
        <strain evidence="1 2">DSM 44215</strain>
    </source>
</reference>
<sequence>MSFALITQAGRADDKKAIRAAVADALSDSAVTRLVVEPRVAERFAPTVAEENDIFLGQVVAALMASERLDVEVAYVSAEATAATRRYRLPHGPAARELAENGTATPVPLIRDDAATVIFGSARHLGAEGAKLHGESYVDSERLFDGEVRSVLIEPTLEAPGLRAQVERWLLPGRWLTGRAVQTGGTNIVVEREGVVNERVLKRSTFYRHVTDLLLVRP</sequence>
<dbReference type="OrthoDB" id="5189801at2"/>
<dbReference type="EMBL" id="FNLM01000036">
    <property type="protein sequence ID" value="SDU81105.1"/>
    <property type="molecule type" value="Genomic_DNA"/>
</dbReference>
<name>A0A1H2LK45_9ACTN</name>
<organism evidence="1 2">
    <name type="scientific">Gordonia westfalica</name>
    <dbReference type="NCBI Taxonomy" id="158898"/>
    <lineage>
        <taxon>Bacteria</taxon>
        <taxon>Bacillati</taxon>
        <taxon>Actinomycetota</taxon>
        <taxon>Actinomycetes</taxon>
        <taxon>Mycobacteriales</taxon>
        <taxon>Gordoniaceae</taxon>
        <taxon>Gordonia</taxon>
    </lineage>
</organism>
<evidence type="ECO:0000313" key="2">
    <source>
        <dbReference type="Proteomes" id="UP000183180"/>
    </source>
</evidence>